<dbReference type="PROSITE" id="PS50113">
    <property type="entry name" value="PAC"/>
    <property type="match status" value="1"/>
</dbReference>
<keyword evidence="6" id="KW-0418">Kinase</keyword>
<keyword evidence="5" id="KW-0547">Nucleotide-binding</keyword>
<dbReference type="SMART" id="SM00387">
    <property type="entry name" value="HATPase_c"/>
    <property type="match status" value="1"/>
</dbReference>
<dbReference type="Gene3D" id="1.10.287.130">
    <property type="match status" value="1"/>
</dbReference>
<keyword evidence="14" id="KW-1185">Reference proteome</keyword>
<feature type="domain" description="PAS" evidence="11">
    <location>
        <begin position="315"/>
        <end position="360"/>
    </location>
</feature>
<dbReference type="InterPro" id="IPR000014">
    <property type="entry name" value="PAS"/>
</dbReference>
<dbReference type="Gene3D" id="3.30.450.20">
    <property type="entry name" value="PAS domain"/>
    <property type="match status" value="1"/>
</dbReference>
<accession>A0ABW4KXD9</accession>
<dbReference type="RefSeq" id="WP_147913745.1">
    <property type="nucleotide sequence ID" value="NZ_JBHUEJ010000027.1"/>
</dbReference>
<dbReference type="SUPFAM" id="SSF55874">
    <property type="entry name" value="ATPase domain of HSP90 chaperone/DNA topoisomerase II/histidine kinase"/>
    <property type="match status" value="1"/>
</dbReference>
<dbReference type="InterPro" id="IPR003661">
    <property type="entry name" value="HisK_dim/P_dom"/>
</dbReference>
<evidence type="ECO:0000259" key="12">
    <source>
        <dbReference type="PROSITE" id="PS50113"/>
    </source>
</evidence>
<evidence type="ECO:0000313" key="13">
    <source>
        <dbReference type="EMBL" id="MFD1711461.1"/>
    </source>
</evidence>
<gene>
    <name evidence="13" type="ORF">ACFSF0_12640</name>
</gene>
<evidence type="ECO:0000256" key="2">
    <source>
        <dbReference type="ARBA" id="ARBA00012438"/>
    </source>
</evidence>
<name>A0ABW4KXD9_9BURK</name>
<dbReference type="InterPro" id="IPR036097">
    <property type="entry name" value="HisK_dim/P_sf"/>
</dbReference>
<dbReference type="InterPro" id="IPR013767">
    <property type="entry name" value="PAS_fold"/>
</dbReference>
<dbReference type="InterPro" id="IPR035965">
    <property type="entry name" value="PAS-like_dom_sf"/>
</dbReference>
<dbReference type="SUPFAM" id="SSF55785">
    <property type="entry name" value="PYP-like sensor domain (PAS domain)"/>
    <property type="match status" value="1"/>
</dbReference>
<dbReference type="InterPro" id="IPR004358">
    <property type="entry name" value="Sig_transdc_His_kin-like_C"/>
</dbReference>
<dbReference type="Proteomes" id="UP001597304">
    <property type="component" value="Unassembled WGS sequence"/>
</dbReference>
<dbReference type="PANTHER" id="PTHR43065:SF10">
    <property type="entry name" value="PEROXIDE STRESS-ACTIVATED HISTIDINE KINASE MAK3"/>
    <property type="match status" value="1"/>
</dbReference>
<evidence type="ECO:0000256" key="9">
    <source>
        <dbReference type="SAM" id="Phobius"/>
    </source>
</evidence>
<evidence type="ECO:0000256" key="4">
    <source>
        <dbReference type="ARBA" id="ARBA00022679"/>
    </source>
</evidence>
<dbReference type="InterPro" id="IPR036890">
    <property type="entry name" value="HATPase_C_sf"/>
</dbReference>
<evidence type="ECO:0000256" key="3">
    <source>
        <dbReference type="ARBA" id="ARBA00022553"/>
    </source>
</evidence>
<dbReference type="Pfam" id="PF02518">
    <property type="entry name" value="HATPase_c"/>
    <property type="match status" value="1"/>
</dbReference>
<evidence type="ECO:0000313" key="14">
    <source>
        <dbReference type="Proteomes" id="UP001597304"/>
    </source>
</evidence>
<evidence type="ECO:0000256" key="8">
    <source>
        <dbReference type="ARBA" id="ARBA00023012"/>
    </source>
</evidence>
<organism evidence="13 14">
    <name type="scientific">Ottowia flava</name>
    <dbReference type="NCBI Taxonomy" id="2675430"/>
    <lineage>
        <taxon>Bacteria</taxon>
        <taxon>Pseudomonadati</taxon>
        <taxon>Pseudomonadota</taxon>
        <taxon>Betaproteobacteria</taxon>
        <taxon>Burkholderiales</taxon>
        <taxon>Comamonadaceae</taxon>
        <taxon>Ottowia</taxon>
    </lineage>
</organism>
<keyword evidence="9" id="KW-0472">Membrane</keyword>
<comment type="catalytic activity">
    <reaction evidence="1">
        <text>ATP + protein L-histidine = ADP + protein N-phospho-L-histidine.</text>
        <dbReference type="EC" id="2.7.13.3"/>
    </reaction>
</comment>
<feature type="domain" description="PAC" evidence="12">
    <location>
        <begin position="392"/>
        <end position="444"/>
    </location>
</feature>
<dbReference type="SMART" id="SM00091">
    <property type="entry name" value="PAS"/>
    <property type="match status" value="1"/>
</dbReference>
<dbReference type="SMART" id="SM00388">
    <property type="entry name" value="HisKA"/>
    <property type="match status" value="1"/>
</dbReference>
<dbReference type="InterPro" id="IPR000700">
    <property type="entry name" value="PAS-assoc_C"/>
</dbReference>
<keyword evidence="3" id="KW-0597">Phosphoprotein</keyword>
<evidence type="ECO:0000259" key="10">
    <source>
        <dbReference type="PROSITE" id="PS50109"/>
    </source>
</evidence>
<protein>
    <recommendedName>
        <fullName evidence="2">histidine kinase</fullName>
        <ecNumber evidence="2">2.7.13.3</ecNumber>
    </recommendedName>
</protein>
<evidence type="ECO:0000256" key="7">
    <source>
        <dbReference type="ARBA" id="ARBA00022840"/>
    </source>
</evidence>
<dbReference type="EMBL" id="JBHUEJ010000027">
    <property type="protein sequence ID" value="MFD1711461.1"/>
    <property type="molecule type" value="Genomic_DNA"/>
</dbReference>
<evidence type="ECO:0000256" key="5">
    <source>
        <dbReference type="ARBA" id="ARBA00022741"/>
    </source>
</evidence>
<dbReference type="PANTHER" id="PTHR43065">
    <property type="entry name" value="SENSOR HISTIDINE KINASE"/>
    <property type="match status" value="1"/>
</dbReference>
<sequence>MAEGAAFAFRRWPARARARLRPTLRWLRSVWRRWMLWGLLSLLVLAVLATLVWLARGYEIEQVQRAIERDTAEAAQVLRSGLARNLQDLHGLGAIHGTHDQWTPAALKLLEDHREWLRLEWRSTPTSVLASVDSPYYPPLSEVDDRLRSAPDAGAAQACASARKFGGPAYAPSHFVTRANGVGEEVMEVCLPLMQGQRSLGYLVATYSLGGVLSQLLGPPFTQRQTVVFTELDGTRLAVAGATRRSARLFVAQQIVDLPGTTVVLRLEGGRPAPDVFPNVLTALVTLLSIALVSVLVLLVRDFRRRQLAEAGLAQALAFRKAMEDSLVTGLRARDLDGTITYVNPAFCDMVGYSAQELIGLPSPAPYWPPENAHEFRARQAVRRSGQLPPREGMESVFMRKDGTRFPVLIIEAPLIAAHGRQTGWMGAVLDLTAQRRAEELSRASQERLQASARLATVGEMASLMSHELNQPLAAISSYATGSLNLLQSAADTPASDDTMDDVRVALARIAEQAGRAGKVINSVHDLVRRRATTRQAVAPRALFDAIFPLVQLQARKLRVTVELTVAPDLPEVWCEPTMIEQALINLARNAMQAMADVRGLRVLSLAAQPTAPVPGQTRGAVEFSVADTGEGISEEVAQQLFTPFFTTKAEGMGLGLSLCRTVVEQHGGTLSYTALQPQGTEFRFSLAVARAAGSQTGLLQK</sequence>
<keyword evidence="7" id="KW-0067">ATP-binding</keyword>
<dbReference type="CDD" id="cd00082">
    <property type="entry name" value="HisKA"/>
    <property type="match status" value="1"/>
</dbReference>
<dbReference type="Pfam" id="PF00989">
    <property type="entry name" value="PAS"/>
    <property type="match status" value="1"/>
</dbReference>
<evidence type="ECO:0000256" key="1">
    <source>
        <dbReference type="ARBA" id="ARBA00000085"/>
    </source>
</evidence>
<keyword evidence="8" id="KW-0902">Two-component regulatory system</keyword>
<keyword evidence="9" id="KW-0812">Transmembrane</keyword>
<dbReference type="InterPro" id="IPR005467">
    <property type="entry name" value="His_kinase_dom"/>
</dbReference>
<dbReference type="InterPro" id="IPR003594">
    <property type="entry name" value="HATPase_dom"/>
</dbReference>
<dbReference type="CDD" id="cd00130">
    <property type="entry name" value="PAS"/>
    <property type="match status" value="1"/>
</dbReference>
<comment type="caution">
    <text evidence="13">The sequence shown here is derived from an EMBL/GenBank/DDBJ whole genome shotgun (WGS) entry which is preliminary data.</text>
</comment>
<dbReference type="SUPFAM" id="SSF47384">
    <property type="entry name" value="Homodimeric domain of signal transducing histidine kinase"/>
    <property type="match status" value="1"/>
</dbReference>
<feature type="transmembrane region" description="Helical" evidence="9">
    <location>
        <begin position="280"/>
        <end position="300"/>
    </location>
</feature>
<keyword evidence="9" id="KW-1133">Transmembrane helix</keyword>
<dbReference type="PRINTS" id="PR00344">
    <property type="entry name" value="BCTRLSENSOR"/>
</dbReference>
<dbReference type="EC" id="2.7.13.3" evidence="2"/>
<reference evidence="14" key="1">
    <citation type="journal article" date="2019" name="Int. J. Syst. Evol. Microbiol.">
        <title>The Global Catalogue of Microorganisms (GCM) 10K type strain sequencing project: providing services to taxonomists for standard genome sequencing and annotation.</title>
        <authorList>
            <consortium name="The Broad Institute Genomics Platform"/>
            <consortium name="The Broad Institute Genome Sequencing Center for Infectious Disease"/>
            <person name="Wu L."/>
            <person name="Ma J."/>
        </authorList>
    </citation>
    <scope>NUCLEOTIDE SEQUENCE [LARGE SCALE GENOMIC DNA]</scope>
    <source>
        <strain evidence="14">LMG 29247</strain>
    </source>
</reference>
<dbReference type="PROSITE" id="PS50112">
    <property type="entry name" value="PAS"/>
    <property type="match status" value="1"/>
</dbReference>
<evidence type="ECO:0000259" key="11">
    <source>
        <dbReference type="PROSITE" id="PS50112"/>
    </source>
</evidence>
<evidence type="ECO:0000256" key="6">
    <source>
        <dbReference type="ARBA" id="ARBA00022777"/>
    </source>
</evidence>
<dbReference type="Gene3D" id="3.30.565.10">
    <property type="entry name" value="Histidine kinase-like ATPase, C-terminal domain"/>
    <property type="match status" value="1"/>
</dbReference>
<proteinExistence type="predicted"/>
<keyword evidence="4" id="KW-0808">Transferase</keyword>
<dbReference type="Pfam" id="PF00512">
    <property type="entry name" value="HisKA"/>
    <property type="match status" value="1"/>
</dbReference>
<feature type="domain" description="Histidine kinase" evidence="10">
    <location>
        <begin position="464"/>
        <end position="691"/>
    </location>
</feature>
<dbReference type="NCBIfam" id="TIGR00229">
    <property type="entry name" value="sensory_box"/>
    <property type="match status" value="1"/>
</dbReference>
<dbReference type="PROSITE" id="PS50109">
    <property type="entry name" value="HIS_KIN"/>
    <property type="match status" value="1"/>
</dbReference>